<dbReference type="InterPro" id="IPR000064">
    <property type="entry name" value="NLP_P60_dom"/>
</dbReference>
<evidence type="ECO:0000256" key="4">
    <source>
        <dbReference type="ARBA" id="ARBA00022807"/>
    </source>
</evidence>
<keyword evidence="2" id="KW-0645">Protease</keyword>
<keyword evidence="3" id="KW-0378">Hydrolase</keyword>
<dbReference type="PANTHER" id="PTHR47053:SF1">
    <property type="entry name" value="MUREIN DD-ENDOPEPTIDASE MEPH-RELATED"/>
    <property type="match status" value="1"/>
</dbReference>
<reference evidence="7 8" key="1">
    <citation type="submission" date="2016-11" db="EMBL/GenBank/DDBJ databases">
        <authorList>
            <person name="Jaros S."/>
            <person name="Januszkiewicz K."/>
            <person name="Wedrychowicz H."/>
        </authorList>
    </citation>
    <scope>NUCLEOTIDE SEQUENCE [LARGE SCALE GENOMIC DNA]</scope>
    <source>
        <strain evidence="7 8">DSM 44666</strain>
    </source>
</reference>
<protein>
    <submittedName>
        <fullName evidence="7">NlpC/P60 family protein</fullName>
    </submittedName>
</protein>
<comment type="similarity">
    <text evidence="1">Belongs to the peptidase C40 family.</text>
</comment>
<name>A0A1M4TZM9_9BACL</name>
<dbReference type="Proteomes" id="UP000184476">
    <property type="component" value="Unassembled WGS sequence"/>
</dbReference>
<dbReference type="GO" id="GO:0006508">
    <property type="term" value="P:proteolysis"/>
    <property type="evidence" value="ECO:0007669"/>
    <property type="project" value="UniProtKB-KW"/>
</dbReference>
<feature type="domain" description="NlpC/P60" evidence="6">
    <location>
        <begin position="56"/>
        <end position="199"/>
    </location>
</feature>
<dbReference type="InterPro" id="IPR051202">
    <property type="entry name" value="Peptidase_C40"/>
</dbReference>
<dbReference type="RefSeq" id="WP_073152088.1">
    <property type="nucleotide sequence ID" value="NZ_FQVL01000001.1"/>
</dbReference>
<organism evidence="7 8">
    <name type="scientific">Seinonella peptonophila</name>
    <dbReference type="NCBI Taxonomy" id="112248"/>
    <lineage>
        <taxon>Bacteria</taxon>
        <taxon>Bacillati</taxon>
        <taxon>Bacillota</taxon>
        <taxon>Bacilli</taxon>
        <taxon>Bacillales</taxon>
        <taxon>Thermoactinomycetaceae</taxon>
        <taxon>Seinonella</taxon>
    </lineage>
</organism>
<proteinExistence type="inferred from homology"/>
<keyword evidence="5" id="KW-0732">Signal</keyword>
<feature type="signal peptide" evidence="5">
    <location>
        <begin position="1"/>
        <end position="23"/>
    </location>
</feature>
<dbReference type="OrthoDB" id="9813368at2"/>
<evidence type="ECO:0000313" key="8">
    <source>
        <dbReference type="Proteomes" id="UP000184476"/>
    </source>
</evidence>
<dbReference type="Gene3D" id="3.90.1720.10">
    <property type="entry name" value="endopeptidase domain like (from Nostoc punctiforme)"/>
    <property type="match status" value="1"/>
</dbReference>
<gene>
    <name evidence="7" type="ORF">SAMN05444392_101728</name>
</gene>
<dbReference type="GO" id="GO:0008234">
    <property type="term" value="F:cysteine-type peptidase activity"/>
    <property type="evidence" value="ECO:0007669"/>
    <property type="project" value="UniProtKB-KW"/>
</dbReference>
<evidence type="ECO:0000256" key="1">
    <source>
        <dbReference type="ARBA" id="ARBA00007074"/>
    </source>
</evidence>
<sequence length="204" mass="23181">MRKFKITVLLLALFLALPTTVFGAVMNDASYNIAGNNEKMNSHDDQKRDKIKSMIKTLKKLVKNNGTNNLPRIVYQIGGNRPPNSNYVGHLDGASFTQWIYKKYFGIKLPRTVYDQYKLMIKEKKAVKVTKENLKPGDLVFHENTYNCGVCKDDNITHVGIYIGDNKFVYNSSSKGGIVINDLREPYFTSHYYDAIRINGVGSK</sequence>
<feature type="chain" id="PRO_5012206063" evidence="5">
    <location>
        <begin position="24"/>
        <end position="204"/>
    </location>
</feature>
<accession>A0A1M4TZM9</accession>
<dbReference type="SUPFAM" id="SSF54001">
    <property type="entry name" value="Cysteine proteinases"/>
    <property type="match status" value="1"/>
</dbReference>
<evidence type="ECO:0000313" key="7">
    <source>
        <dbReference type="EMBL" id="SHE49909.1"/>
    </source>
</evidence>
<evidence type="ECO:0000256" key="3">
    <source>
        <dbReference type="ARBA" id="ARBA00022801"/>
    </source>
</evidence>
<evidence type="ECO:0000256" key="2">
    <source>
        <dbReference type="ARBA" id="ARBA00022670"/>
    </source>
</evidence>
<dbReference type="InterPro" id="IPR038765">
    <property type="entry name" value="Papain-like_cys_pep_sf"/>
</dbReference>
<dbReference type="AlphaFoldDB" id="A0A1M4TZM9"/>
<dbReference type="EMBL" id="FQVL01000001">
    <property type="protein sequence ID" value="SHE49909.1"/>
    <property type="molecule type" value="Genomic_DNA"/>
</dbReference>
<dbReference type="PROSITE" id="PS51935">
    <property type="entry name" value="NLPC_P60"/>
    <property type="match status" value="1"/>
</dbReference>
<dbReference type="Pfam" id="PF00877">
    <property type="entry name" value="NLPC_P60"/>
    <property type="match status" value="1"/>
</dbReference>
<evidence type="ECO:0000259" key="6">
    <source>
        <dbReference type="PROSITE" id="PS51935"/>
    </source>
</evidence>
<evidence type="ECO:0000256" key="5">
    <source>
        <dbReference type="SAM" id="SignalP"/>
    </source>
</evidence>
<keyword evidence="4" id="KW-0788">Thiol protease</keyword>
<dbReference type="PANTHER" id="PTHR47053">
    <property type="entry name" value="MUREIN DD-ENDOPEPTIDASE MEPH-RELATED"/>
    <property type="match status" value="1"/>
</dbReference>
<keyword evidence="8" id="KW-1185">Reference proteome</keyword>